<evidence type="ECO:0000313" key="2">
    <source>
        <dbReference type="EMBL" id="KAG5174917.1"/>
    </source>
</evidence>
<comment type="caution">
    <text evidence="2">The sequence shown here is derived from an EMBL/GenBank/DDBJ whole genome shotgun (WGS) entry which is preliminary data.</text>
</comment>
<feature type="transmembrane region" description="Helical" evidence="1">
    <location>
        <begin position="475"/>
        <end position="495"/>
    </location>
</feature>
<sequence length="632" mass="67221">MGYIRFRSSLVGVSTRFVPGPSGISATAEPYDLATSTHGASINKVVWAFNEPPLWVDANPVLMELGSMARMLSVSGNIDWSALRIGTYWADDTDTGGRKCITIVTFVHEWMDRRGWGIGADCVATAIYIFDSYLPQAYLRWPPTRLEKRPLSMGETEPGTNAYFDAALLPPPKALQAWNAAAADGDVLSASNSEEEFVDVPTNAQWPVPSSQSDSKAFWRMKVANFGRCLYCDDYLSKNFETTGAAVDACYDTTQAICNSADRFAQLFVGDAAILAYEITEKNLHADSEGNLYMQQNGVNQDYANYAEGTNPVGTGAGHALLKLAVMSSYSGGNTPLPWLNPDDTLVLSGHPLFVPHINILAAAEPVLSSTVWDQMDWGYVNSSIGATDAAKPAANGIDMLAQYMEVSWANMTAPPLDAAALPGQTGLPHSIVGYERTTGEGLTAGVNTVVQAAYVLLEETTVAQLSTADSSTTVYGAIVYMALTIIAVLATYASRKDLVAIMQCRSRAQQTEYPAPNIALHVVMASLAALLYGVTIVTPSVLLLLSEMAARSDNPDGTESSLAWASGYAKGYGEYRVIGVVSMTYTSTYEDAAAAAAAAAARPPAAPAAAPAAVLSSVYPELVNGDCQGAE</sequence>
<keyword evidence="3" id="KW-1185">Reference proteome</keyword>
<accession>A0A835YGH2</accession>
<keyword evidence="1" id="KW-0472">Membrane</keyword>
<dbReference type="AlphaFoldDB" id="A0A835YGH2"/>
<reference evidence="2" key="1">
    <citation type="submission" date="2021-02" db="EMBL/GenBank/DDBJ databases">
        <title>First Annotated Genome of the Yellow-green Alga Tribonema minus.</title>
        <authorList>
            <person name="Mahan K.M."/>
        </authorList>
    </citation>
    <scope>NUCLEOTIDE SEQUENCE</scope>
    <source>
        <strain evidence="2">UTEX B ZZ1240</strain>
    </source>
</reference>
<protein>
    <submittedName>
        <fullName evidence="2">Uncharacterized protein</fullName>
    </submittedName>
</protein>
<keyword evidence="1" id="KW-0812">Transmembrane</keyword>
<gene>
    <name evidence="2" type="ORF">JKP88DRAFT_284070</name>
</gene>
<dbReference type="Proteomes" id="UP000664859">
    <property type="component" value="Unassembled WGS sequence"/>
</dbReference>
<organism evidence="2 3">
    <name type="scientific">Tribonema minus</name>
    <dbReference type="NCBI Taxonomy" id="303371"/>
    <lineage>
        <taxon>Eukaryota</taxon>
        <taxon>Sar</taxon>
        <taxon>Stramenopiles</taxon>
        <taxon>Ochrophyta</taxon>
        <taxon>PX clade</taxon>
        <taxon>Xanthophyceae</taxon>
        <taxon>Tribonematales</taxon>
        <taxon>Tribonemataceae</taxon>
        <taxon>Tribonema</taxon>
    </lineage>
</organism>
<dbReference type="EMBL" id="JAFCMP010000557">
    <property type="protein sequence ID" value="KAG5174917.1"/>
    <property type="molecule type" value="Genomic_DNA"/>
</dbReference>
<evidence type="ECO:0000313" key="3">
    <source>
        <dbReference type="Proteomes" id="UP000664859"/>
    </source>
</evidence>
<proteinExistence type="predicted"/>
<feature type="transmembrane region" description="Helical" evidence="1">
    <location>
        <begin position="516"/>
        <end position="546"/>
    </location>
</feature>
<name>A0A835YGH2_9STRA</name>
<evidence type="ECO:0000256" key="1">
    <source>
        <dbReference type="SAM" id="Phobius"/>
    </source>
</evidence>
<keyword evidence="1" id="KW-1133">Transmembrane helix</keyword>